<dbReference type="PANTHER" id="PTHR21109">
    <property type="entry name" value="MITOCHONDRIAL 28S RIBOSOMAL PROTEIN S21"/>
    <property type="match status" value="1"/>
</dbReference>
<evidence type="ECO:0000256" key="3">
    <source>
        <dbReference type="ARBA" id="ARBA00023274"/>
    </source>
</evidence>
<dbReference type="InterPro" id="IPR018278">
    <property type="entry name" value="Ribosomal_bS21_CS"/>
</dbReference>
<evidence type="ECO:0000313" key="7">
    <source>
        <dbReference type="EMBL" id="MBB5684200.1"/>
    </source>
</evidence>
<evidence type="ECO:0000256" key="1">
    <source>
        <dbReference type="ARBA" id="ARBA00006640"/>
    </source>
</evidence>
<gene>
    <name evidence="5" type="primary">rpsU</name>
    <name evidence="7" type="ORF">FHS49_000191</name>
</gene>
<proteinExistence type="inferred from homology"/>
<protein>
    <recommendedName>
        <fullName evidence="4 5">Small ribosomal subunit protein bS21</fullName>
    </recommendedName>
</protein>
<dbReference type="AlphaFoldDB" id="A0A7W9EDQ2"/>
<dbReference type="PROSITE" id="PS01181">
    <property type="entry name" value="RIBOSOMAL_S21"/>
    <property type="match status" value="1"/>
</dbReference>
<dbReference type="Pfam" id="PF01165">
    <property type="entry name" value="Ribosomal_S21"/>
    <property type="match status" value="1"/>
</dbReference>
<evidence type="ECO:0000256" key="6">
    <source>
        <dbReference type="RuleBase" id="RU000667"/>
    </source>
</evidence>
<dbReference type="InterPro" id="IPR001911">
    <property type="entry name" value="Ribosomal_bS21"/>
</dbReference>
<name>A0A7W9EDQ2_9SPHN</name>
<keyword evidence="3 5" id="KW-0687">Ribonucleoprotein</keyword>
<dbReference type="EMBL" id="JACIJC010000001">
    <property type="protein sequence ID" value="MBB5684200.1"/>
    <property type="molecule type" value="Genomic_DNA"/>
</dbReference>
<dbReference type="GO" id="GO:1990904">
    <property type="term" value="C:ribonucleoprotein complex"/>
    <property type="evidence" value="ECO:0007669"/>
    <property type="project" value="UniProtKB-KW"/>
</dbReference>
<organism evidence="7 8">
    <name type="scientific">Sphingobium boeckii</name>
    <dbReference type="NCBI Taxonomy" id="1082345"/>
    <lineage>
        <taxon>Bacteria</taxon>
        <taxon>Pseudomonadati</taxon>
        <taxon>Pseudomonadota</taxon>
        <taxon>Alphaproteobacteria</taxon>
        <taxon>Sphingomonadales</taxon>
        <taxon>Sphingomonadaceae</taxon>
        <taxon>Sphingobium</taxon>
    </lineage>
</organism>
<dbReference type="PRINTS" id="PR00976">
    <property type="entry name" value="RIBOSOMALS21"/>
</dbReference>
<evidence type="ECO:0000256" key="2">
    <source>
        <dbReference type="ARBA" id="ARBA00022980"/>
    </source>
</evidence>
<reference evidence="7 8" key="1">
    <citation type="submission" date="2020-08" db="EMBL/GenBank/DDBJ databases">
        <title>Genomic Encyclopedia of Type Strains, Phase IV (KMG-IV): sequencing the most valuable type-strain genomes for metagenomic binning, comparative biology and taxonomic classification.</title>
        <authorList>
            <person name="Goeker M."/>
        </authorList>
    </citation>
    <scope>NUCLEOTIDE SEQUENCE [LARGE SCALE GENOMIC DNA]</scope>
    <source>
        <strain evidence="7 8">DSM 25079</strain>
    </source>
</reference>
<dbReference type="HAMAP" id="MF_00358">
    <property type="entry name" value="Ribosomal_bS21"/>
    <property type="match status" value="1"/>
</dbReference>
<dbReference type="GO" id="GO:0006412">
    <property type="term" value="P:translation"/>
    <property type="evidence" value="ECO:0007669"/>
    <property type="project" value="UniProtKB-UniRule"/>
</dbReference>
<sequence length="98" mass="11750">MASAIPIYWFGFLAEGKLPRTHFCLELHGLMQILVRDNNVDQALRALKKKLQREGVYREMKLRRHYEKPSEKRARERAAAIRRARKMERKRMERDGVK</sequence>
<accession>A0A7W9EDQ2</accession>
<dbReference type="GO" id="GO:0003735">
    <property type="term" value="F:structural constituent of ribosome"/>
    <property type="evidence" value="ECO:0007669"/>
    <property type="project" value="InterPro"/>
</dbReference>
<dbReference type="Gene3D" id="1.20.5.1150">
    <property type="entry name" value="Ribosomal protein S8"/>
    <property type="match status" value="1"/>
</dbReference>
<dbReference type="PANTHER" id="PTHR21109:SF0">
    <property type="entry name" value="SMALL RIBOSOMAL SUBUNIT PROTEIN BS21M"/>
    <property type="match status" value="1"/>
</dbReference>
<dbReference type="Proteomes" id="UP000549617">
    <property type="component" value="Unassembled WGS sequence"/>
</dbReference>
<keyword evidence="2 5" id="KW-0689">Ribosomal protein</keyword>
<comment type="similarity">
    <text evidence="1 5 6">Belongs to the bacterial ribosomal protein bS21 family.</text>
</comment>
<dbReference type="NCBIfam" id="TIGR00030">
    <property type="entry name" value="S21p"/>
    <property type="match status" value="1"/>
</dbReference>
<evidence type="ECO:0000313" key="8">
    <source>
        <dbReference type="Proteomes" id="UP000549617"/>
    </source>
</evidence>
<evidence type="ECO:0000256" key="5">
    <source>
        <dbReference type="HAMAP-Rule" id="MF_00358"/>
    </source>
</evidence>
<dbReference type="InterPro" id="IPR038380">
    <property type="entry name" value="Ribosomal_bS21_sf"/>
</dbReference>
<dbReference type="GO" id="GO:0005840">
    <property type="term" value="C:ribosome"/>
    <property type="evidence" value="ECO:0007669"/>
    <property type="project" value="UniProtKB-KW"/>
</dbReference>
<keyword evidence="8" id="KW-1185">Reference proteome</keyword>
<evidence type="ECO:0000256" key="4">
    <source>
        <dbReference type="ARBA" id="ARBA00035135"/>
    </source>
</evidence>
<comment type="caution">
    <text evidence="7">The sequence shown here is derived from an EMBL/GenBank/DDBJ whole genome shotgun (WGS) entry which is preliminary data.</text>
</comment>